<evidence type="ECO:0000313" key="2">
    <source>
        <dbReference type="EMBL" id="TWT41358.1"/>
    </source>
</evidence>
<organism evidence="2 3">
    <name type="scientific">Botrimarina hoheduenensis</name>
    <dbReference type="NCBI Taxonomy" id="2528000"/>
    <lineage>
        <taxon>Bacteria</taxon>
        <taxon>Pseudomonadati</taxon>
        <taxon>Planctomycetota</taxon>
        <taxon>Planctomycetia</taxon>
        <taxon>Pirellulales</taxon>
        <taxon>Lacipirellulaceae</taxon>
        <taxon>Botrimarina</taxon>
    </lineage>
</organism>
<comment type="caution">
    <text evidence="2">The sequence shown here is derived from an EMBL/GenBank/DDBJ whole genome shotgun (WGS) entry which is preliminary data.</text>
</comment>
<evidence type="ECO:0000259" key="1">
    <source>
        <dbReference type="Pfam" id="PF13683"/>
    </source>
</evidence>
<name>A0A5C5VRY7_9BACT</name>
<dbReference type="GO" id="GO:0015074">
    <property type="term" value="P:DNA integration"/>
    <property type="evidence" value="ECO:0007669"/>
    <property type="project" value="InterPro"/>
</dbReference>
<evidence type="ECO:0000313" key="3">
    <source>
        <dbReference type="Proteomes" id="UP000318995"/>
    </source>
</evidence>
<dbReference type="InterPro" id="IPR001584">
    <property type="entry name" value="Integrase_cat-core"/>
</dbReference>
<sequence>MSSKRRKRHTPEQIVKTLYVAKSSPWEHGYIESFNSRFRQELLERELLLGLEDAR</sequence>
<gene>
    <name evidence="2" type="ORF">Pla111_30720</name>
</gene>
<feature type="domain" description="Integrase catalytic" evidence="1">
    <location>
        <begin position="15"/>
        <end position="55"/>
    </location>
</feature>
<protein>
    <recommendedName>
        <fullName evidence="1">Integrase catalytic domain-containing protein</fullName>
    </recommendedName>
</protein>
<accession>A0A5C5VRY7</accession>
<dbReference type="AlphaFoldDB" id="A0A5C5VRY7"/>
<dbReference type="Pfam" id="PF13683">
    <property type="entry name" value="rve_3"/>
    <property type="match status" value="1"/>
</dbReference>
<dbReference type="EMBL" id="SJPH01000009">
    <property type="protein sequence ID" value="TWT41358.1"/>
    <property type="molecule type" value="Genomic_DNA"/>
</dbReference>
<keyword evidence="3" id="KW-1185">Reference proteome</keyword>
<proteinExistence type="predicted"/>
<reference evidence="2 3" key="1">
    <citation type="submission" date="2019-02" db="EMBL/GenBank/DDBJ databases">
        <title>Deep-cultivation of Planctomycetes and their phenomic and genomic characterization uncovers novel biology.</title>
        <authorList>
            <person name="Wiegand S."/>
            <person name="Jogler M."/>
            <person name="Boedeker C."/>
            <person name="Pinto D."/>
            <person name="Vollmers J."/>
            <person name="Rivas-Marin E."/>
            <person name="Kohn T."/>
            <person name="Peeters S.H."/>
            <person name="Heuer A."/>
            <person name="Rast P."/>
            <person name="Oberbeckmann S."/>
            <person name="Bunk B."/>
            <person name="Jeske O."/>
            <person name="Meyerdierks A."/>
            <person name="Storesund J.E."/>
            <person name="Kallscheuer N."/>
            <person name="Luecker S."/>
            <person name="Lage O.M."/>
            <person name="Pohl T."/>
            <person name="Merkel B.J."/>
            <person name="Hornburger P."/>
            <person name="Mueller R.-W."/>
            <person name="Bruemmer F."/>
            <person name="Labrenz M."/>
            <person name="Spormann A.M."/>
            <person name="Op Den Camp H."/>
            <person name="Overmann J."/>
            <person name="Amann R."/>
            <person name="Jetten M.S.M."/>
            <person name="Mascher T."/>
            <person name="Medema M.H."/>
            <person name="Devos D.P."/>
            <person name="Kaster A.-K."/>
            <person name="Ovreas L."/>
            <person name="Rohde M."/>
            <person name="Galperin M.Y."/>
            <person name="Jogler C."/>
        </authorList>
    </citation>
    <scope>NUCLEOTIDE SEQUENCE [LARGE SCALE GENOMIC DNA]</scope>
    <source>
        <strain evidence="2 3">Pla111</strain>
    </source>
</reference>
<dbReference type="Proteomes" id="UP000318995">
    <property type="component" value="Unassembled WGS sequence"/>
</dbReference>
<dbReference type="OrthoDB" id="9813285at2"/>